<evidence type="ECO:0000313" key="2">
    <source>
        <dbReference type="EMBL" id="EFE39716.1"/>
    </source>
</evidence>
<dbReference type="RefSeq" id="XP_003020334.1">
    <property type="nucleotide sequence ID" value="XM_003020288.1"/>
</dbReference>
<dbReference type="HOGENOM" id="CLU_2943491_0_0_1"/>
<keyword evidence="3" id="KW-1185">Reference proteome</keyword>
<proteinExistence type="predicted"/>
<name>D4DEL1_TRIVH</name>
<dbReference type="AlphaFoldDB" id="D4DEL1"/>
<reference evidence="3" key="1">
    <citation type="journal article" date="2011" name="Genome Biol.">
        <title>Comparative and functional genomics provide insights into the pathogenicity of dermatophytic fungi.</title>
        <authorList>
            <person name="Burmester A."/>
            <person name="Shelest E."/>
            <person name="Gloeckner G."/>
            <person name="Heddergott C."/>
            <person name="Schindler S."/>
            <person name="Staib P."/>
            <person name="Heidel A."/>
            <person name="Felder M."/>
            <person name="Petzold A."/>
            <person name="Szafranski K."/>
            <person name="Feuermann M."/>
            <person name="Pedruzzi I."/>
            <person name="Priebe S."/>
            <person name="Groth M."/>
            <person name="Winkler R."/>
            <person name="Li W."/>
            <person name="Kniemeyer O."/>
            <person name="Schroeckh V."/>
            <person name="Hertweck C."/>
            <person name="Hube B."/>
            <person name="White T.C."/>
            <person name="Platzer M."/>
            <person name="Guthke R."/>
            <person name="Heitman J."/>
            <person name="Woestemeyer J."/>
            <person name="Zipfel P.F."/>
            <person name="Monod M."/>
            <person name="Brakhage A.A."/>
        </authorList>
    </citation>
    <scope>NUCLEOTIDE SEQUENCE [LARGE SCALE GENOMIC DNA]</scope>
    <source>
        <strain evidence="3">HKI 0517</strain>
    </source>
</reference>
<gene>
    <name evidence="2" type="ORF">TRV_05578</name>
</gene>
<dbReference type="KEGG" id="tve:TRV_05578"/>
<dbReference type="Proteomes" id="UP000008383">
    <property type="component" value="Unassembled WGS sequence"/>
</dbReference>
<evidence type="ECO:0000313" key="3">
    <source>
        <dbReference type="Proteomes" id="UP000008383"/>
    </source>
</evidence>
<comment type="caution">
    <text evidence="2">The sequence shown here is derived from an EMBL/GenBank/DDBJ whole genome shotgun (WGS) entry which is preliminary data.</text>
</comment>
<dbReference type="GeneID" id="9584071"/>
<protein>
    <submittedName>
        <fullName evidence="2">Uncharacterized protein</fullName>
    </submittedName>
</protein>
<organism evidence="2 3">
    <name type="scientific">Trichophyton verrucosum (strain HKI 0517)</name>
    <dbReference type="NCBI Taxonomy" id="663202"/>
    <lineage>
        <taxon>Eukaryota</taxon>
        <taxon>Fungi</taxon>
        <taxon>Dikarya</taxon>
        <taxon>Ascomycota</taxon>
        <taxon>Pezizomycotina</taxon>
        <taxon>Eurotiomycetes</taxon>
        <taxon>Eurotiomycetidae</taxon>
        <taxon>Onygenales</taxon>
        <taxon>Arthrodermataceae</taxon>
        <taxon>Trichophyton</taxon>
    </lineage>
</organism>
<sequence length="60" mass="6887">MKDKRKGMTSSLLLAVDDTGESNPKADDPRHRLWTTLFGRREINVETKEEEKAEQDIAVE</sequence>
<evidence type="ECO:0000256" key="1">
    <source>
        <dbReference type="SAM" id="MobiDB-lite"/>
    </source>
</evidence>
<feature type="region of interest" description="Disordered" evidence="1">
    <location>
        <begin position="1"/>
        <end position="30"/>
    </location>
</feature>
<accession>D4DEL1</accession>
<dbReference type="EMBL" id="ACYE01000299">
    <property type="protein sequence ID" value="EFE39716.1"/>
    <property type="molecule type" value="Genomic_DNA"/>
</dbReference>